<organism evidence="2 3">
    <name type="scientific">Hylemonella gracilis</name>
    <dbReference type="NCBI Taxonomy" id="80880"/>
    <lineage>
        <taxon>Bacteria</taxon>
        <taxon>Pseudomonadati</taxon>
        <taxon>Pseudomonadota</taxon>
        <taxon>Betaproteobacteria</taxon>
        <taxon>Burkholderiales</taxon>
        <taxon>Comamonadaceae</taxon>
        <taxon>Hylemonella</taxon>
    </lineage>
</organism>
<dbReference type="Proteomes" id="UP000292939">
    <property type="component" value="Chromosome"/>
</dbReference>
<dbReference type="OrthoDB" id="4557675at2"/>
<feature type="transmembrane region" description="Helical" evidence="1">
    <location>
        <begin position="12"/>
        <end position="33"/>
    </location>
</feature>
<proteinExistence type="predicted"/>
<sequence length="86" mass="9534">MNPPISLSLRKLPARYAGVVMPFFLSLMMSGIISFISTLRSVGWQAMSVPGWLGAWGISWVVAFPTVLLLLPVVRRLTAMVVQMDR</sequence>
<evidence type="ECO:0000256" key="1">
    <source>
        <dbReference type="SAM" id="Phobius"/>
    </source>
</evidence>
<dbReference type="KEGG" id="hgr:DW355_09420"/>
<dbReference type="AlphaFoldDB" id="A0A4P6UN11"/>
<gene>
    <name evidence="2" type="ORF">DW355_09420</name>
</gene>
<dbReference type="EMBL" id="CP031395">
    <property type="protein sequence ID" value="QBK04961.1"/>
    <property type="molecule type" value="Genomic_DNA"/>
</dbReference>
<keyword evidence="1" id="KW-0812">Transmembrane</keyword>
<evidence type="ECO:0000313" key="2">
    <source>
        <dbReference type="EMBL" id="QBK04961.1"/>
    </source>
</evidence>
<keyword evidence="1" id="KW-1133">Transmembrane helix</keyword>
<accession>A0A4P6UN11</accession>
<feature type="transmembrane region" description="Helical" evidence="1">
    <location>
        <begin position="53"/>
        <end position="74"/>
    </location>
</feature>
<dbReference type="InterPro" id="IPR021529">
    <property type="entry name" value="DUF2798"/>
</dbReference>
<reference evidence="2 3" key="1">
    <citation type="submission" date="2018-07" db="EMBL/GenBank/DDBJ databases">
        <title>Exploring interactions and the metabolic potential of the ultra-small soil bacteria Hylemonella gracilis.</title>
        <authorList>
            <person name="Tyc O."/>
            <person name="Kulkarni P."/>
            <person name="Gawehns F."/>
            <person name="Hundscheid M."/>
            <person name="Zweers H."/>
            <person name="Garbeva P."/>
        </authorList>
    </citation>
    <scope>NUCLEOTIDE SEQUENCE [LARGE SCALE GENOMIC DNA]</scope>
    <source>
        <strain evidence="2 3">NS1</strain>
    </source>
</reference>
<dbReference type="RefSeq" id="WP_131279574.1">
    <property type="nucleotide sequence ID" value="NZ_CP031395.1"/>
</dbReference>
<dbReference type="Pfam" id="PF11391">
    <property type="entry name" value="DUF2798"/>
    <property type="match status" value="1"/>
</dbReference>
<evidence type="ECO:0000313" key="3">
    <source>
        <dbReference type="Proteomes" id="UP000292939"/>
    </source>
</evidence>
<name>A0A4P6UN11_9BURK</name>
<protein>
    <submittedName>
        <fullName evidence="2">DUF2798 domain-containing protein</fullName>
    </submittedName>
</protein>
<keyword evidence="1" id="KW-0472">Membrane</keyword>